<evidence type="ECO:0000256" key="1">
    <source>
        <dbReference type="SAM" id="MobiDB-lite"/>
    </source>
</evidence>
<gene>
    <name evidence="2" type="ORF">GALMADRAFT_148896</name>
</gene>
<protein>
    <submittedName>
        <fullName evidence="2">Uncharacterized protein</fullName>
    </submittedName>
</protein>
<feature type="region of interest" description="Disordered" evidence="1">
    <location>
        <begin position="144"/>
        <end position="173"/>
    </location>
</feature>
<dbReference type="HOGENOM" id="CLU_804204_0_0_1"/>
<reference evidence="3" key="1">
    <citation type="journal article" date="2014" name="Proc. Natl. Acad. Sci. U.S.A.">
        <title>Extensive sampling of basidiomycete genomes demonstrates inadequacy of the white-rot/brown-rot paradigm for wood decay fungi.</title>
        <authorList>
            <person name="Riley R."/>
            <person name="Salamov A.A."/>
            <person name="Brown D.W."/>
            <person name="Nagy L.G."/>
            <person name="Floudas D."/>
            <person name="Held B.W."/>
            <person name="Levasseur A."/>
            <person name="Lombard V."/>
            <person name="Morin E."/>
            <person name="Otillar R."/>
            <person name="Lindquist E.A."/>
            <person name="Sun H."/>
            <person name="LaButti K.M."/>
            <person name="Schmutz J."/>
            <person name="Jabbour D."/>
            <person name="Luo H."/>
            <person name="Baker S.E."/>
            <person name="Pisabarro A.G."/>
            <person name="Walton J.D."/>
            <person name="Blanchette R.A."/>
            <person name="Henrissat B."/>
            <person name="Martin F."/>
            <person name="Cullen D."/>
            <person name="Hibbett D.S."/>
            <person name="Grigoriev I.V."/>
        </authorList>
    </citation>
    <scope>NUCLEOTIDE SEQUENCE [LARGE SCALE GENOMIC DNA]</scope>
    <source>
        <strain evidence="3">CBS 339.88</strain>
    </source>
</reference>
<name>A0A067S5N1_GALM3</name>
<feature type="region of interest" description="Disordered" evidence="1">
    <location>
        <begin position="190"/>
        <end position="220"/>
    </location>
</feature>
<evidence type="ECO:0000313" key="3">
    <source>
        <dbReference type="Proteomes" id="UP000027222"/>
    </source>
</evidence>
<dbReference type="AlphaFoldDB" id="A0A067S5N1"/>
<dbReference type="Proteomes" id="UP000027222">
    <property type="component" value="Unassembled WGS sequence"/>
</dbReference>
<sequence>MSPLSVFTGSRVLCAMVSWILEIPGQWIHTLGHVGATWHGASSASRLFTNDPQLAPSPTPPAAASLSPQHQAPHPPVSRGAIIGPYGARTRMKAPAPASCYPRYHGRHLDSVRYPLPLCPLHQAPQRLVSRGAIVDPNGFASVPTSKTAGRRATSRGGTNRAYISKEGGSTHHWPPGGGVVLMKSHAQAEAAVGSSRGGMNRTRHPVHETPSSSDPPQPFHRLGPQNVKGLAAHRSRQPHHPTLLAFDWVNAWTTDGGLVHTPPLTTQTAISPIQSPGCRLSPLASSALPRLARTVFRWRSTRFDRLLAHHSSSPVPSPPFMFRGPTTGVWVNARRTACRLAFHW</sequence>
<proteinExistence type="predicted"/>
<organism evidence="2 3">
    <name type="scientific">Galerina marginata (strain CBS 339.88)</name>
    <dbReference type="NCBI Taxonomy" id="685588"/>
    <lineage>
        <taxon>Eukaryota</taxon>
        <taxon>Fungi</taxon>
        <taxon>Dikarya</taxon>
        <taxon>Basidiomycota</taxon>
        <taxon>Agaricomycotina</taxon>
        <taxon>Agaricomycetes</taxon>
        <taxon>Agaricomycetidae</taxon>
        <taxon>Agaricales</taxon>
        <taxon>Agaricineae</taxon>
        <taxon>Strophariaceae</taxon>
        <taxon>Galerina</taxon>
    </lineage>
</organism>
<keyword evidence="3" id="KW-1185">Reference proteome</keyword>
<accession>A0A067S5N1</accession>
<dbReference type="EMBL" id="KL142482">
    <property type="protein sequence ID" value="KDR65187.1"/>
    <property type="molecule type" value="Genomic_DNA"/>
</dbReference>
<evidence type="ECO:0000313" key="2">
    <source>
        <dbReference type="EMBL" id="KDR65187.1"/>
    </source>
</evidence>
<feature type="region of interest" description="Disordered" evidence="1">
    <location>
        <begin position="47"/>
        <end position="83"/>
    </location>
</feature>